<feature type="region of interest" description="Disordered" evidence="1">
    <location>
        <begin position="54"/>
        <end position="114"/>
    </location>
</feature>
<name>A0A2W4WLB9_9CYAN</name>
<dbReference type="EMBL" id="QBMC01000034">
    <property type="protein sequence ID" value="PZO20068.1"/>
    <property type="molecule type" value="Genomic_DNA"/>
</dbReference>
<comment type="caution">
    <text evidence="2">The sequence shown here is derived from an EMBL/GenBank/DDBJ whole genome shotgun (WGS) entry which is preliminary data.</text>
</comment>
<feature type="compositionally biased region" description="Polar residues" evidence="1">
    <location>
        <begin position="83"/>
        <end position="96"/>
    </location>
</feature>
<accession>A0A2W4WLB9</accession>
<evidence type="ECO:0000313" key="3">
    <source>
        <dbReference type="Proteomes" id="UP000249354"/>
    </source>
</evidence>
<dbReference type="Proteomes" id="UP000249354">
    <property type="component" value="Unassembled WGS sequence"/>
</dbReference>
<reference evidence="2 3" key="2">
    <citation type="submission" date="2018-06" db="EMBL/GenBank/DDBJ databases">
        <title>Metagenomic assembly of (sub)arctic Cyanobacteria and their associated microbiome from non-axenic cultures.</title>
        <authorList>
            <person name="Baurain D."/>
        </authorList>
    </citation>
    <scope>NUCLEOTIDE SEQUENCE [LARGE SCALE GENOMIC DNA]</scope>
    <source>
        <strain evidence="2">ULC129bin1</strain>
    </source>
</reference>
<sequence>MTIRVWLIGFVLLFVSVELLDWVLQMGSSQPVGYWTVLGGLGLAAASNAKRLPKLSGSETKSDLTDASGKSVSQPKASPLAPEQSNAKTVNKSSKQAVDRSDDSISFRVRLPWR</sequence>
<evidence type="ECO:0000313" key="2">
    <source>
        <dbReference type="EMBL" id="PZO20068.1"/>
    </source>
</evidence>
<gene>
    <name evidence="2" type="ORF">DCF25_07300</name>
</gene>
<organism evidence="2 3">
    <name type="scientific">Leptolyngbya foveolarum</name>
    <dbReference type="NCBI Taxonomy" id="47253"/>
    <lineage>
        <taxon>Bacteria</taxon>
        <taxon>Bacillati</taxon>
        <taxon>Cyanobacteriota</taxon>
        <taxon>Cyanophyceae</taxon>
        <taxon>Leptolyngbyales</taxon>
        <taxon>Leptolyngbyaceae</taxon>
        <taxon>Leptolyngbya group</taxon>
        <taxon>Leptolyngbya</taxon>
    </lineage>
</organism>
<reference evidence="3" key="1">
    <citation type="submission" date="2018-04" db="EMBL/GenBank/DDBJ databases">
        <authorList>
            <person name="Cornet L."/>
        </authorList>
    </citation>
    <scope>NUCLEOTIDE SEQUENCE [LARGE SCALE GENOMIC DNA]</scope>
</reference>
<dbReference type="AlphaFoldDB" id="A0A2W4WLB9"/>
<protein>
    <submittedName>
        <fullName evidence="2">Uncharacterized protein</fullName>
    </submittedName>
</protein>
<proteinExistence type="predicted"/>
<evidence type="ECO:0000256" key="1">
    <source>
        <dbReference type="SAM" id="MobiDB-lite"/>
    </source>
</evidence>